<evidence type="ECO:0000313" key="1">
    <source>
        <dbReference type="EMBL" id="KAA6335429.1"/>
    </source>
</evidence>
<dbReference type="AlphaFoldDB" id="A0A5J4RP55"/>
<sequence length="86" mass="10100">MSQWSLQADRHMQCQIRPIACFRRGHWGHQYYELAKFLALTAISLFIQVESRYCASKTKQFLISAILGMDGRWNTIQNEVRSSFQT</sequence>
<comment type="caution">
    <text evidence="1">The sequence shown here is derived from an EMBL/GenBank/DDBJ whole genome shotgun (WGS) entry which is preliminary data.</text>
</comment>
<organism evidence="1 2">
    <name type="scientific">Streblomastix strix</name>
    <dbReference type="NCBI Taxonomy" id="222440"/>
    <lineage>
        <taxon>Eukaryota</taxon>
        <taxon>Metamonada</taxon>
        <taxon>Preaxostyla</taxon>
        <taxon>Oxymonadida</taxon>
        <taxon>Streblomastigidae</taxon>
        <taxon>Streblomastix</taxon>
    </lineage>
</organism>
<evidence type="ECO:0000313" key="2">
    <source>
        <dbReference type="Proteomes" id="UP000324800"/>
    </source>
</evidence>
<name>A0A5J4RP55_9EUKA</name>
<accession>A0A5J4RP55</accession>
<dbReference type="EMBL" id="SNRW01041793">
    <property type="protein sequence ID" value="KAA6335429.1"/>
    <property type="molecule type" value="Genomic_DNA"/>
</dbReference>
<dbReference type="Proteomes" id="UP000324800">
    <property type="component" value="Unassembled WGS sequence"/>
</dbReference>
<gene>
    <name evidence="1" type="ORF">EZS28_052967</name>
</gene>
<proteinExistence type="predicted"/>
<reference evidence="1 2" key="1">
    <citation type="submission" date="2019-03" db="EMBL/GenBank/DDBJ databases">
        <title>Single cell metagenomics reveals metabolic interactions within the superorganism composed of flagellate Streblomastix strix and complex community of Bacteroidetes bacteria on its surface.</title>
        <authorList>
            <person name="Treitli S.C."/>
            <person name="Kolisko M."/>
            <person name="Husnik F."/>
            <person name="Keeling P."/>
            <person name="Hampl V."/>
        </authorList>
    </citation>
    <scope>NUCLEOTIDE SEQUENCE [LARGE SCALE GENOMIC DNA]</scope>
    <source>
        <strain evidence="1">ST1C</strain>
    </source>
</reference>
<protein>
    <submittedName>
        <fullName evidence="1">Uncharacterized protein</fullName>
    </submittedName>
</protein>